<feature type="region of interest" description="Disordered" evidence="2">
    <location>
        <begin position="317"/>
        <end position="342"/>
    </location>
</feature>
<dbReference type="PANTHER" id="PTHR40640">
    <property type="entry name" value="ANCHORED GLYCOPROTEIN, PUTATIVE (AFU_ORTHOLOGUE AFUA_8G04860)-RELATED"/>
    <property type="match status" value="1"/>
</dbReference>
<evidence type="ECO:0000313" key="4">
    <source>
        <dbReference type="Proteomes" id="UP000785200"/>
    </source>
</evidence>
<evidence type="ECO:0000256" key="1">
    <source>
        <dbReference type="PIRSR" id="PIRSR605301-1"/>
    </source>
</evidence>
<dbReference type="Proteomes" id="UP000785200">
    <property type="component" value="Unassembled WGS sequence"/>
</dbReference>
<feature type="binding site" evidence="1">
    <location>
        <position position="151"/>
    </location>
    <ligand>
        <name>Zn(2+)</name>
        <dbReference type="ChEBI" id="CHEBI:29105"/>
    </ligand>
</feature>
<dbReference type="SMART" id="SM01388">
    <property type="entry name" value="Mob1_phocein"/>
    <property type="match status" value="1"/>
</dbReference>
<feature type="compositionally biased region" description="Polar residues" evidence="2">
    <location>
        <begin position="320"/>
        <end position="332"/>
    </location>
</feature>
<dbReference type="InterPro" id="IPR005301">
    <property type="entry name" value="MOB_kinase_act_fam"/>
</dbReference>
<proteinExistence type="predicted"/>
<feature type="region of interest" description="Disordered" evidence="2">
    <location>
        <begin position="665"/>
        <end position="715"/>
    </location>
</feature>
<comment type="caution">
    <text evidence="3">The sequence shown here is derived from an EMBL/GenBank/DDBJ whole genome shotgun (WGS) entry which is preliminary data.</text>
</comment>
<accession>A0A9P6VJF0</accession>
<feature type="region of interest" description="Disordered" evidence="2">
    <location>
        <begin position="1"/>
        <end position="48"/>
    </location>
</feature>
<feature type="compositionally biased region" description="Low complexity" evidence="2">
    <location>
        <begin position="665"/>
        <end position="714"/>
    </location>
</feature>
<feature type="region of interest" description="Disordered" evidence="2">
    <location>
        <begin position="372"/>
        <end position="435"/>
    </location>
</feature>
<dbReference type="Gene3D" id="1.20.140.30">
    <property type="entry name" value="MOB kinase activator"/>
    <property type="match status" value="1"/>
</dbReference>
<feature type="region of interest" description="Disordered" evidence="2">
    <location>
        <begin position="447"/>
        <end position="484"/>
    </location>
</feature>
<reference evidence="3" key="1">
    <citation type="submission" date="2019-07" db="EMBL/GenBank/DDBJ databases">
        <title>Hyphodiscus hymeniophilus genome sequencing and assembly.</title>
        <authorList>
            <person name="Kramer G."/>
            <person name="Nodwell J."/>
        </authorList>
    </citation>
    <scope>NUCLEOTIDE SEQUENCE</scope>
    <source>
        <strain evidence="3">ATCC 34498</strain>
    </source>
</reference>
<keyword evidence="1" id="KW-0862">Zinc</keyword>
<evidence type="ECO:0000313" key="3">
    <source>
        <dbReference type="EMBL" id="KAG0649088.1"/>
    </source>
</evidence>
<dbReference type="PANTHER" id="PTHR40640:SF1">
    <property type="entry name" value="ANCHORED GLYCOPROTEIN, PUTATIVE (AFU_ORTHOLOGUE AFUA_8G04860)-RELATED"/>
    <property type="match status" value="1"/>
</dbReference>
<evidence type="ECO:0000256" key="2">
    <source>
        <dbReference type="SAM" id="MobiDB-lite"/>
    </source>
</evidence>
<feature type="compositionally biased region" description="Polar residues" evidence="2">
    <location>
        <begin position="26"/>
        <end position="44"/>
    </location>
</feature>
<feature type="binding site" evidence="1">
    <location>
        <position position="230"/>
    </location>
    <ligand>
        <name>Zn(2+)</name>
        <dbReference type="ChEBI" id="CHEBI:29105"/>
    </ligand>
</feature>
<dbReference type="AlphaFoldDB" id="A0A9P6VJF0"/>
<name>A0A9P6VJF0_9HELO</name>
<dbReference type="OrthoDB" id="10262609at2759"/>
<feature type="compositionally biased region" description="Basic and acidic residues" evidence="2">
    <location>
        <begin position="381"/>
        <end position="402"/>
    </location>
</feature>
<feature type="compositionally biased region" description="Pro residues" evidence="2">
    <location>
        <begin position="1"/>
        <end position="17"/>
    </location>
</feature>
<feature type="compositionally biased region" description="Basic and acidic residues" evidence="2">
    <location>
        <begin position="459"/>
        <end position="469"/>
    </location>
</feature>
<gene>
    <name evidence="3" type="ORF">D0Z07_4228</name>
</gene>
<sequence>MALPPSSPRLPSPPPPTEIQIGPKSPSISSTSEGPTIEQSTIDANATRRIHPGTKSADMAAGPPLIPLGELDSAFQLQEHLKALHYNYTKPLHSDHTIPITRETANLIATQPEGLDRALWLYELCRFLINKCNDLIIGFLFDDPPCSATTCPEMRASEWQFLCAVHESPKSCCAIDYCCHTLDWATNIVTSQKIFPSRLSLAAGDSVDDRGAGVKHLINIFRRLHRIFAHAWFQHRGVFWQVEAQTGLYVLFKTVCDNYELLPAENYKLPPEAEGLEPVPDIKAAAPTILKSQAPSENVSSVEEDFIGVGRTNTRRHIRQSPSVGSAVTTVLETDEEDPDVTQKLRDMTLAEEEGDSESGTEIPVIVETYEVDDEPSPEQELDHFESVEVETTDREKPKPEPGAESGAEPTPSSLESVTAEITEKEDPPSDAETVVEEVGPVLTETEPEVKVVESASETNKEDVVKEEPEANGDVSDEEANKEQKEEEFIQRTTAFQFGQISKRKYEYGITYIMYKSIVALALLGAATAQTTTTELFLVGFDQQPLVGSVIASDATATTYSIACTDPDSDDCGAPPSFTFTQGPSTVHYQYVILDDGDGDNETIDLGCEITNSESGVCSGTVLGSISASATSSASTTSFSNGGSELGGQIVTITAGLAAAATTASSTATTSSTGSSESSSKSAASGKSTATSTGAEQTAAAGSSSSSSSSSTGGVPRITGNAQWVMGGAAAALAMAAL</sequence>
<protein>
    <submittedName>
        <fullName evidence="3">Mob as tumor suppressor 4</fullName>
    </submittedName>
</protein>
<dbReference type="Pfam" id="PF03637">
    <property type="entry name" value="Mob1_phocein"/>
    <property type="match status" value="1"/>
</dbReference>
<feature type="binding site" evidence="1">
    <location>
        <position position="146"/>
    </location>
    <ligand>
        <name>Zn(2+)</name>
        <dbReference type="ChEBI" id="CHEBI:29105"/>
    </ligand>
</feature>
<keyword evidence="4" id="KW-1185">Reference proteome</keyword>
<keyword evidence="1" id="KW-0479">Metal-binding</keyword>
<organism evidence="3 4">
    <name type="scientific">Hyphodiscus hymeniophilus</name>
    <dbReference type="NCBI Taxonomy" id="353542"/>
    <lineage>
        <taxon>Eukaryota</taxon>
        <taxon>Fungi</taxon>
        <taxon>Dikarya</taxon>
        <taxon>Ascomycota</taxon>
        <taxon>Pezizomycotina</taxon>
        <taxon>Leotiomycetes</taxon>
        <taxon>Helotiales</taxon>
        <taxon>Hyphodiscaceae</taxon>
        <taxon>Hyphodiscus</taxon>
    </lineage>
</organism>
<dbReference type="InterPro" id="IPR036703">
    <property type="entry name" value="MOB_kinase_act_sf"/>
</dbReference>
<feature type="binding site" evidence="1">
    <location>
        <position position="235"/>
    </location>
    <ligand>
        <name>Zn(2+)</name>
        <dbReference type="ChEBI" id="CHEBI:29105"/>
    </ligand>
</feature>
<dbReference type="EMBL" id="VNKQ01000008">
    <property type="protein sequence ID" value="KAG0649088.1"/>
    <property type="molecule type" value="Genomic_DNA"/>
</dbReference>
<dbReference type="SUPFAM" id="SSF101152">
    <property type="entry name" value="Mob1/phocein"/>
    <property type="match status" value="1"/>
</dbReference>